<reference evidence="5" key="1">
    <citation type="submission" date="2016-05" db="EMBL/GenBank/DDBJ databases">
        <title>Comparative genomics of biotechnologically important yeasts.</title>
        <authorList>
            <consortium name="DOE Joint Genome Institute"/>
            <person name="Riley R."/>
            <person name="Haridas S."/>
            <person name="Wolfe K.H."/>
            <person name="Lopes M.R."/>
            <person name="Hittinger C.T."/>
            <person name="Goker M."/>
            <person name="Salamov A."/>
            <person name="Wisecaver J."/>
            <person name="Long T.M."/>
            <person name="Aerts A.L."/>
            <person name="Barry K."/>
            <person name="Choi C."/>
            <person name="Clum A."/>
            <person name="Coughlan A.Y."/>
            <person name="Deshpande S."/>
            <person name="Douglass A.P."/>
            <person name="Hanson S.J."/>
            <person name="Klenk H.-P."/>
            <person name="Labutti K."/>
            <person name="Lapidus A."/>
            <person name="Lindquist E."/>
            <person name="Lipzen A."/>
            <person name="Meier-Kolthoff J.P."/>
            <person name="Ohm R.A."/>
            <person name="Otillar R.P."/>
            <person name="Pangilinan J."/>
            <person name="Peng Y."/>
            <person name="Rokas A."/>
            <person name="Rosa C.A."/>
            <person name="Scheuner C."/>
            <person name="Sibirny A.A."/>
            <person name="Slot J.C."/>
            <person name="Stielow J.B."/>
            <person name="Sun H."/>
            <person name="Kurtzman C.P."/>
            <person name="Blackwell M."/>
            <person name="Grigoriev I.V."/>
            <person name="Jeffries T.W."/>
        </authorList>
    </citation>
    <scope>NUCLEOTIDE SEQUENCE [LARGE SCALE GENOMIC DNA]</scope>
    <source>
        <strain evidence="5">NRRL Y-12698</strain>
    </source>
</reference>
<dbReference type="InterPro" id="IPR020846">
    <property type="entry name" value="MFS_dom"/>
</dbReference>
<dbReference type="InterPro" id="IPR011701">
    <property type="entry name" value="MFS"/>
</dbReference>
<name>A0A1E3QQW3_9ASCO</name>
<feature type="transmembrane region" description="Helical" evidence="2">
    <location>
        <begin position="58"/>
        <end position="88"/>
    </location>
</feature>
<dbReference type="Gene3D" id="1.20.1250.20">
    <property type="entry name" value="MFS general substrate transporter like domains"/>
    <property type="match status" value="1"/>
</dbReference>
<dbReference type="GO" id="GO:0000329">
    <property type="term" value="C:fungal-type vacuole membrane"/>
    <property type="evidence" value="ECO:0007669"/>
    <property type="project" value="TreeGrafter"/>
</dbReference>
<keyword evidence="5" id="KW-1185">Reference proteome</keyword>
<keyword evidence="2" id="KW-1133">Transmembrane helix</keyword>
<gene>
    <name evidence="4" type="ORF">BABINDRAFT_161557</name>
</gene>
<feature type="domain" description="Major facilitator superfamily (MFS) profile" evidence="3">
    <location>
        <begin position="1"/>
        <end position="401"/>
    </location>
</feature>
<feature type="transmembrane region" description="Helical" evidence="2">
    <location>
        <begin position="224"/>
        <end position="247"/>
    </location>
</feature>
<keyword evidence="2" id="KW-0812">Transmembrane</keyword>
<dbReference type="InterPro" id="IPR036259">
    <property type="entry name" value="MFS_trans_sf"/>
</dbReference>
<dbReference type="STRING" id="984486.A0A1E3QQW3"/>
<dbReference type="GO" id="GO:0022857">
    <property type="term" value="F:transmembrane transporter activity"/>
    <property type="evidence" value="ECO:0007669"/>
    <property type="project" value="InterPro"/>
</dbReference>
<keyword evidence="2" id="KW-0472">Membrane</keyword>
<feature type="transmembrane region" description="Helical" evidence="2">
    <location>
        <begin position="298"/>
        <end position="322"/>
    </location>
</feature>
<dbReference type="Pfam" id="PF07690">
    <property type="entry name" value="MFS_1"/>
    <property type="match status" value="2"/>
</dbReference>
<feature type="transmembrane region" description="Helical" evidence="2">
    <location>
        <begin position="123"/>
        <end position="145"/>
    </location>
</feature>
<evidence type="ECO:0000313" key="4">
    <source>
        <dbReference type="EMBL" id="ODQ79884.1"/>
    </source>
</evidence>
<dbReference type="AlphaFoldDB" id="A0A1E3QQW3"/>
<dbReference type="Proteomes" id="UP000094336">
    <property type="component" value="Unassembled WGS sequence"/>
</dbReference>
<dbReference type="OrthoDB" id="10027823at2759"/>
<sequence>MAAYGVTNQVLTIHLTEIGIPETKIGLFMSLTLVGDTVLSYFLTWYADRIGRRLVMRLGCVMMVLSGTAFALSSNYWILLFSAIVGVISPSGDETGPFKSIEEASIAHLTPLNHRPEIYAMHWMFSTVGAAVGSLFCGFLIDGLLEADWTHQSAYRFAFFIYALIACMKFVSMLFLSDACEVHSGEEPPLLSNDDESQTSTELQDDCNTVTGLSRGTQKMLFKFLVIFMLDSFGYGFMTQAWVVYYFKTVFKFSAAALGTLYFVVNVCNSLSSLPSAYMAKAMGPVKATLAAQVPSALFYAMIPLCGTSWLPAAILLVLNAATSTMDIVPRQILLTSLMSKHELTRVLGVVNIGKTFARCIGPIFTGKLASIGLLYVNYFITGGCILLSDFILAVNFGGVDAEILQQQSVEYTI</sequence>
<evidence type="ECO:0000259" key="3">
    <source>
        <dbReference type="PROSITE" id="PS50850"/>
    </source>
</evidence>
<dbReference type="RefSeq" id="XP_018985212.1">
    <property type="nucleotide sequence ID" value="XM_019128871.1"/>
</dbReference>
<accession>A0A1E3QQW3</accession>
<dbReference type="PANTHER" id="PTHR23520">
    <property type="entry name" value="TRANSPORTER, PUTATIVE (AFU_ORTHOLOGUE AFUA_3G04000)-RELATED"/>
    <property type="match status" value="1"/>
</dbReference>
<feature type="transmembrane region" description="Helical" evidence="2">
    <location>
        <begin position="25"/>
        <end position="46"/>
    </location>
</feature>
<dbReference type="SUPFAM" id="SSF103473">
    <property type="entry name" value="MFS general substrate transporter"/>
    <property type="match status" value="1"/>
</dbReference>
<feature type="transmembrane region" description="Helical" evidence="2">
    <location>
        <begin position="157"/>
        <end position="176"/>
    </location>
</feature>
<dbReference type="GeneID" id="30146724"/>
<dbReference type="PANTHER" id="PTHR23520:SF2">
    <property type="entry name" value="ABR173CP"/>
    <property type="match status" value="1"/>
</dbReference>
<evidence type="ECO:0000256" key="1">
    <source>
        <dbReference type="ARBA" id="ARBA00004141"/>
    </source>
</evidence>
<dbReference type="EMBL" id="KV454431">
    <property type="protein sequence ID" value="ODQ79884.1"/>
    <property type="molecule type" value="Genomic_DNA"/>
</dbReference>
<protein>
    <recommendedName>
        <fullName evidence="3">Major facilitator superfamily (MFS) profile domain-containing protein</fullName>
    </recommendedName>
</protein>
<evidence type="ECO:0000313" key="5">
    <source>
        <dbReference type="Proteomes" id="UP000094336"/>
    </source>
</evidence>
<evidence type="ECO:0000256" key="2">
    <source>
        <dbReference type="SAM" id="Phobius"/>
    </source>
</evidence>
<feature type="transmembrane region" description="Helical" evidence="2">
    <location>
        <begin position="259"/>
        <end position="278"/>
    </location>
</feature>
<proteinExistence type="predicted"/>
<dbReference type="PROSITE" id="PS50850">
    <property type="entry name" value="MFS"/>
    <property type="match status" value="1"/>
</dbReference>
<comment type="subcellular location">
    <subcellularLocation>
        <location evidence="1">Membrane</location>
        <topology evidence="1">Multi-pass membrane protein</topology>
    </subcellularLocation>
</comment>
<organism evidence="4 5">
    <name type="scientific">Babjeviella inositovora NRRL Y-12698</name>
    <dbReference type="NCBI Taxonomy" id="984486"/>
    <lineage>
        <taxon>Eukaryota</taxon>
        <taxon>Fungi</taxon>
        <taxon>Dikarya</taxon>
        <taxon>Ascomycota</taxon>
        <taxon>Saccharomycotina</taxon>
        <taxon>Pichiomycetes</taxon>
        <taxon>Serinales incertae sedis</taxon>
        <taxon>Babjeviella</taxon>
    </lineage>
</organism>